<dbReference type="EMBL" id="FMZC01000010">
    <property type="protein sequence ID" value="SDD91526.1"/>
    <property type="molecule type" value="Genomic_DNA"/>
</dbReference>
<dbReference type="OrthoDB" id="119238at2"/>
<evidence type="ECO:0000313" key="2">
    <source>
        <dbReference type="Proteomes" id="UP000198781"/>
    </source>
</evidence>
<name>A0A1G6YPQ7_9BURK</name>
<dbReference type="RefSeq" id="WP_092744711.1">
    <property type="nucleotide sequence ID" value="NZ_FMZC01000010.1"/>
</dbReference>
<reference evidence="1 2" key="1">
    <citation type="submission" date="2016-10" db="EMBL/GenBank/DDBJ databases">
        <authorList>
            <person name="de Groot N.N."/>
        </authorList>
    </citation>
    <scope>NUCLEOTIDE SEQUENCE [LARGE SCALE GENOMIC DNA]</scope>
    <source>
        <strain evidence="1 2">DSM 16619</strain>
    </source>
</reference>
<gene>
    <name evidence="1" type="ORF">SAMN05192589_110109</name>
</gene>
<protein>
    <submittedName>
        <fullName evidence="1">Uncharacterized protein</fullName>
    </submittedName>
</protein>
<evidence type="ECO:0000313" key="1">
    <source>
        <dbReference type="EMBL" id="SDD91526.1"/>
    </source>
</evidence>
<sequence>MVMIATDELTDGMLVDLPPEAGDVTQPFFEPVDDWLRTAQPIQQKTAVWRWFATRYEELESSTPHDADGNYFFGTKEPPVQADEVLRQRFGTVVPDEVLGSLISTLQSKAGNLWAKVDPDKLSS</sequence>
<proteinExistence type="predicted"/>
<dbReference type="AlphaFoldDB" id="A0A1G6YPQ7"/>
<dbReference type="Proteomes" id="UP000198781">
    <property type="component" value="Unassembled WGS sequence"/>
</dbReference>
<organism evidence="1 2">
    <name type="scientific">Paracidovorax valerianellae</name>
    <dbReference type="NCBI Taxonomy" id="187868"/>
    <lineage>
        <taxon>Bacteria</taxon>
        <taxon>Pseudomonadati</taxon>
        <taxon>Pseudomonadota</taxon>
        <taxon>Betaproteobacteria</taxon>
        <taxon>Burkholderiales</taxon>
        <taxon>Comamonadaceae</taxon>
        <taxon>Paracidovorax</taxon>
    </lineage>
</organism>
<dbReference type="STRING" id="187868.SAMN05192589_110109"/>
<keyword evidence="2" id="KW-1185">Reference proteome</keyword>
<accession>A0A1G6YPQ7</accession>